<dbReference type="GO" id="GO:0005524">
    <property type="term" value="F:ATP binding"/>
    <property type="evidence" value="ECO:0007669"/>
    <property type="project" value="UniProtKB-KW"/>
</dbReference>
<dbReference type="GO" id="GO:0005886">
    <property type="term" value="C:plasma membrane"/>
    <property type="evidence" value="ECO:0007669"/>
    <property type="project" value="UniProtKB-SubCell"/>
</dbReference>
<comment type="caution">
    <text evidence="8">The sequence shown here is derived from an EMBL/GenBank/DDBJ whole genome shotgun (WGS) entry which is preliminary data.</text>
</comment>
<reference evidence="8" key="1">
    <citation type="journal article" date="2014" name="Int. J. Syst. Evol. Microbiol.">
        <title>Complete genome sequence of Corynebacterium casei LMG S-19264T (=DSM 44701T), isolated from a smear-ripened cheese.</title>
        <authorList>
            <consortium name="US DOE Joint Genome Institute (JGI-PGF)"/>
            <person name="Walter F."/>
            <person name="Albersmeier A."/>
            <person name="Kalinowski J."/>
            <person name="Ruckert C."/>
        </authorList>
    </citation>
    <scope>NUCLEOTIDE SEQUENCE</scope>
    <source>
        <strain evidence="8">CGMCC 1.15367</strain>
    </source>
</reference>
<comment type="subcellular location">
    <subcellularLocation>
        <location evidence="1">Cell membrane</location>
        <topology evidence="1">Multi-pass membrane protein</topology>
    </subcellularLocation>
</comment>
<dbReference type="PROSITE" id="PS50929">
    <property type="entry name" value="ABC_TM1F"/>
    <property type="match status" value="1"/>
</dbReference>
<dbReference type="Pfam" id="PF00005">
    <property type="entry name" value="ABC_tran"/>
    <property type="match status" value="1"/>
</dbReference>
<dbReference type="Proteomes" id="UP000644699">
    <property type="component" value="Unassembled WGS sequence"/>
</dbReference>
<evidence type="ECO:0000256" key="3">
    <source>
        <dbReference type="ARBA" id="ARBA00022989"/>
    </source>
</evidence>
<proteinExistence type="predicted"/>
<evidence type="ECO:0000256" key="2">
    <source>
        <dbReference type="ARBA" id="ARBA00022692"/>
    </source>
</evidence>
<evidence type="ECO:0000259" key="7">
    <source>
        <dbReference type="PROSITE" id="PS50929"/>
    </source>
</evidence>
<reference evidence="8" key="2">
    <citation type="submission" date="2020-09" db="EMBL/GenBank/DDBJ databases">
        <authorList>
            <person name="Sun Q."/>
            <person name="Zhou Y."/>
        </authorList>
    </citation>
    <scope>NUCLEOTIDE SEQUENCE</scope>
    <source>
        <strain evidence="8">CGMCC 1.15367</strain>
    </source>
</reference>
<keyword evidence="4 5" id="KW-0472">Membrane</keyword>
<keyword evidence="8" id="KW-0067">ATP-binding</keyword>
<feature type="domain" description="ABC transmembrane type-1" evidence="7">
    <location>
        <begin position="21"/>
        <end position="299"/>
    </location>
</feature>
<keyword evidence="8" id="KW-0547">Nucleotide-binding</keyword>
<keyword evidence="3 5" id="KW-1133">Transmembrane helix</keyword>
<evidence type="ECO:0000256" key="1">
    <source>
        <dbReference type="ARBA" id="ARBA00004651"/>
    </source>
</evidence>
<dbReference type="Gene3D" id="3.40.50.300">
    <property type="entry name" value="P-loop containing nucleotide triphosphate hydrolases"/>
    <property type="match status" value="1"/>
</dbReference>
<feature type="transmembrane region" description="Helical" evidence="5">
    <location>
        <begin position="54"/>
        <end position="72"/>
    </location>
</feature>
<accession>A0A917E8Q6</accession>
<evidence type="ECO:0000256" key="5">
    <source>
        <dbReference type="SAM" id="Phobius"/>
    </source>
</evidence>
<dbReference type="SUPFAM" id="SSF52540">
    <property type="entry name" value="P-loop containing nucleoside triphosphate hydrolases"/>
    <property type="match status" value="1"/>
</dbReference>
<feature type="domain" description="ABC transporter" evidence="6">
    <location>
        <begin position="331"/>
        <end position="562"/>
    </location>
</feature>
<dbReference type="InterPro" id="IPR011527">
    <property type="entry name" value="ABC1_TM_dom"/>
</dbReference>
<dbReference type="InterPro" id="IPR036640">
    <property type="entry name" value="ABC1_TM_sf"/>
</dbReference>
<dbReference type="InterPro" id="IPR039421">
    <property type="entry name" value="Type_1_exporter"/>
</dbReference>
<evidence type="ECO:0000256" key="4">
    <source>
        <dbReference type="ARBA" id="ARBA00023136"/>
    </source>
</evidence>
<keyword evidence="2 5" id="KW-0812">Transmembrane</keyword>
<gene>
    <name evidence="8" type="ORF">GCM10011390_33570</name>
</gene>
<dbReference type="GO" id="GO:0034040">
    <property type="term" value="F:ATPase-coupled lipid transmembrane transporter activity"/>
    <property type="evidence" value="ECO:0007669"/>
    <property type="project" value="TreeGrafter"/>
</dbReference>
<evidence type="ECO:0000259" key="6">
    <source>
        <dbReference type="PROSITE" id="PS50893"/>
    </source>
</evidence>
<organism evidence="8 9">
    <name type="scientific">Aureimonas endophytica</name>
    <dbReference type="NCBI Taxonomy" id="2027858"/>
    <lineage>
        <taxon>Bacteria</taxon>
        <taxon>Pseudomonadati</taxon>
        <taxon>Pseudomonadota</taxon>
        <taxon>Alphaproteobacteria</taxon>
        <taxon>Hyphomicrobiales</taxon>
        <taxon>Aurantimonadaceae</taxon>
        <taxon>Aureimonas</taxon>
    </lineage>
</organism>
<feature type="transmembrane region" description="Helical" evidence="5">
    <location>
        <begin position="128"/>
        <end position="146"/>
    </location>
</feature>
<protein>
    <submittedName>
        <fullName evidence="8">ABC transporter ATP-binding protein</fullName>
    </submittedName>
</protein>
<dbReference type="GO" id="GO:0140359">
    <property type="term" value="F:ABC-type transporter activity"/>
    <property type="evidence" value="ECO:0007669"/>
    <property type="project" value="InterPro"/>
</dbReference>
<dbReference type="InterPro" id="IPR003439">
    <property type="entry name" value="ABC_transporter-like_ATP-bd"/>
</dbReference>
<dbReference type="Pfam" id="PF00664">
    <property type="entry name" value="ABC_membrane"/>
    <property type="match status" value="1"/>
</dbReference>
<keyword evidence="9" id="KW-1185">Reference proteome</keyword>
<dbReference type="GO" id="GO:0016887">
    <property type="term" value="F:ATP hydrolysis activity"/>
    <property type="evidence" value="ECO:0007669"/>
    <property type="project" value="InterPro"/>
</dbReference>
<dbReference type="SUPFAM" id="SSF90123">
    <property type="entry name" value="ABC transporter transmembrane region"/>
    <property type="match status" value="1"/>
</dbReference>
<evidence type="ECO:0000313" key="9">
    <source>
        <dbReference type="Proteomes" id="UP000644699"/>
    </source>
</evidence>
<dbReference type="PANTHER" id="PTHR24221:SF248">
    <property type="entry name" value="ABC TRANSPORTER TRANSMEMBRANE REGION"/>
    <property type="match status" value="1"/>
</dbReference>
<name>A0A917E8Q6_9HYPH</name>
<dbReference type="EMBL" id="BMIQ01000005">
    <property type="protein sequence ID" value="GGE11745.1"/>
    <property type="molecule type" value="Genomic_DNA"/>
</dbReference>
<evidence type="ECO:0000313" key="8">
    <source>
        <dbReference type="EMBL" id="GGE11745.1"/>
    </source>
</evidence>
<feature type="transmembrane region" description="Helical" evidence="5">
    <location>
        <begin position="152"/>
        <end position="172"/>
    </location>
</feature>
<dbReference type="PANTHER" id="PTHR24221">
    <property type="entry name" value="ATP-BINDING CASSETTE SUB-FAMILY B"/>
    <property type="match status" value="1"/>
</dbReference>
<sequence length="562" mass="59830">MPGPPARPWRSELARRPVGTLLATTLALNLLGLALPLAASQVFGRIVPNPQSATLPFLVAGVVGLGAVEAFLRYVRNVVLIRSGANFAGPLTHRLLSHVVASEPEEGGLSGARSVEHLAAIQHMKEKYNGQILVGLVELLFLPVIVGTLFLISWTAGAFVTLCLGVFAALTLKDALAMRRLVDRISADSEGRYDFLFAMLSGISAIKAMGVEDEILRRYEAHQGRIAEGSHELARITGRLLNSAPVASQILIAAMLALGAAAVAGGEATMAGVSALVLLSGRVMAPLQRAVFILVQMREIRTAEARVDKVLAQPAIATPIADLAVENTGAVAVSRLSCFEADGTRLFENVDFSLAPGEIAAVSGPSERANSMFLQLLAGIHRPTGGEVWLNGTPPTSYPTDLLNRCVAYVPAEGVLFRGTIRDNITRFGEVSVGEAMEVAGVLEIDQLLDELPNGLDTVLTGAAGEAIPPGLCQQIAILRALVLRPRLILLDNADRGLDRSGYAKLHRFIGKVHRQASFVIVSDDANLTGNAERKLVLGANRLRVVGSHRAEPRQAYRELTL</sequence>
<dbReference type="PROSITE" id="PS50893">
    <property type="entry name" value="ABC_TRANSPORTER_2"/>
    <property type="match status" value="1"/>
</dbReference>
<dbReference type="RefSeq" id="WP_188910505.1">
    <property type="nucleotide sequence ID" value="NZ_BMIQ01000005.1"/>
</dbReference>
<feature type="transmembrane region" description="Helical" evidence="5">
    <location>
        <begin position="250"/>
        <end position="279"/>
    </location>
</feature>
<dbReference type="Gene3D" id="1.20.1560.10">
    <property type="entry name" value="ABC transporter type 1, transmembrane domain"/>
    <property type="match status" value="1"/>
</dbReference>
<dbReference type="InterPro" id="IPR027417">
    <property type="entry name" value="P-loop_NTPase"/>
</dbReference>
<dbReference type="AlphaFoldDB" id="A0A917E8Q6"/>